<dbReference type="SUPFAM" id="SSF55261">
    <property type="entry name" value="GAD domain-like"/>
    <property type="match status" value="1"/>
</dbReference>
<feature type="region of interest" description="Aspartate" evidence="7">
    <location>
        <begin position="196"/>
        <end position="199"/>
    </location>
</feature>
<dbReference type="Pfam" id="PF01336">
    <property type="entry name" value="tRNA_anti-codon"/>
    <property type="match status" value="1"/>
</dbReference>
<feature type="binding site" evidence="7">
    <location>
        <begin position="541"/>
        <end position="544"/>
    </location>
    <ligand>
        <name>ATP</name>
        <dbReference type="ChEBI" id="CHEBI:30616"/>
    </ligand>
</feature>
<feature type="binding site" evidence="7">
    <location>
        <position position="227"/>
    </location>
    <ligand>
        <name>ATP</name>
        <dbReference type="ChEBI" id="CHEBI:30616"/>
    </ligand>
</feature>
<dbReference type="PRINTS" id="PR01042">
    <property type="entry name" value="TRNASYNTHASP"/>
</dbReference>
<dbReference type="SUPFAM" id="SSF55681">
    <property type="entry name" value="Class II aaRS and biotin synthetases"/>
    <property type="match status" value="1"/>
</dbReference>
<dbReference type="InterPro" id="IPR047089">
    <property type="entry name" value="Asp-tRNA-ligase_1_N"/>
</dbReference>
<dbReference type="Proteomes" id="UP001501706">
    <property type="component" value="Unassembled WGS sequence"/>
</dbReference>
<feature type="binding site" evidence="7">
    <location>
        <position position="218"/>
    </location>
    <ligand>
        <name>L-aspartate</name>
        <dbReference type="ChEBI" id="CHEBI:29991"/>
    </ligand>
</feature>
<proteinExistence type="inferred from homology"/>
<dbReference type="InterPro" id="IPR012340">
    <property type="entry name" value="NA-bd_OB-fold"/>
</dbReference>
<feature type="domain" description="Aminoacyl-transfer RNA synthetases class-II family profile" evidence="8">
    <location>
        <begin position="150"/>
        <end position="562"/>
    </location>
</feature>
<dbReference type="Pfam" id="PF00152">
    <property type="entry name" value="tRNA-synt_2"/>
    <property type="match status" value="1"/>
</dbReference>
<comment type="catalytic activity">
    <reaction evidence="7">
        <text>tRNA(Asx) + L-aspartate + ATP = L-aspartyl-tRNA(Asx) + AMP + diphosphate</text>
        <dbReference type="Rhea" id="RHEA:18349"/>
        <dbReference type="Rhea" id="RHEA-COMP:9710"/>
        <dbReference type="Rhea" id="RHEA-COMP:9711"/>
        <dbReference type="ChEBI" id="CHEBI:29991"/>
        <dbReference type="ChEBI" id="CHEBI:30616"/>
        <dbReference type="ChEBI" id="CHEBI:33019"/>
        <dbReference type="ChEBI" id="CHEBI:78442"/>
        <dbReference type="ChEBI" id="CHEBI:78516"/>
        <dbReference type="ChEBI" id="CHEBI:456215"/>
        <dbReference type="EC" id="6.1.1.23"/>
    </reaction>
</comment>
<dbReference type="PANTHER" id="PTHR22594:SF5">
    <property type="entry name" value="ASPARTATE--TRNA LIGASE, MITOCHONDRIAL"/>
    <property type="match status" value="1"/>
</dbReference>
<dbReference type="Gene3D" id="2.40.50.140">
    <property type="entry name" value="Nucleic acid-binding proteins"/>
    <property type="match status" value="1"/>
</dbReference>
<evidence type="ECO:0000256" key="4">
    <source>
        <dbReference type="ARBA" id="ARBA00022840"/>
    </source>
</evidence>
<dbReference type="InterPro" id="IPR047090">
    <property type="entry name" value="AspRS_core"/>
</dbReference>
<feature type="binding site" evidence="7">
    <location>
        <begin position="218"/>
        <end position="220"/>
    </location>
    <ligand>
        <name>ATP</name>
        <dbReference type="ChEBI" id="CHEBI:30616"/>
    </ligand>
</feature>
<comment type="subcellular location">
    <subcellularLocation>
        <location evidence="7">Cytoplasm</location>
    </subcellularLocation>
</comment>
<evidence type="ECO:0000256" key="5">
    <source>
        <dbReference type="ARBA" id="ARBA00022917"/>
    </source>
</evidence>
<dbReference type="CDD" id="cd00777">
    <property type="entry name" value="AspRS_core"/>
    <property type="match status" value="1"/>
</dbReference>
<sequence length="599" mass="67459">MRTCYTGQVSTEHLGQTVTLFGWVHRRRDHGGVIFIDLRDREGLAQVVCDPDRADTFQIAERLRNEFCVRVTGLVRKRPEGTTNPALKSGEIEVLAHDIEILNASVTPPFQLDDENLSETTRLTHRVLDLRRPQMQQNLMLRYRVAIESRKYLDGLGFIDIETPMLTKSTPEGARDYLVPSRVNPGHFFALPQSPQLFKQLLMVSGFDRYYQIVKCFRDEDLRADRQPEFTQIDCETSFLNEQEIRDIFENMIRHVFKEVKGVELANPFPVMPWSEAMGRFGSDKPDLRVKLEFTDLTDVMKDVDFKVFASAANSAGGRVVALRVPGGAELSRSEIDAYTQFVGIYGARGLAWIKVNELAKGREGLQSPIVKNIHDAALQELLGRSGAQDGDILFFGADKARIVNDSIGALRVKIGHSEFGRKQGLLEGDWRPLWVVDFPMFEYDEEEQRYTAAHHPFTSPKDGHEDLLETDPGACLAKAYDMVLNGWEIGGGSVRIHREEVQSKVFRALKIDAEEAQVKFGFLLDALQYGAPPHGGIAFGLDRIVTMMAGAESIRDVIAFPKTQRAQCLLTGAPSEVDEKQLRELHVRLRAAEVKTAQ</sequence>
<feature type="binding site" evidence="7">
    <location>
        <position position="489"/>
    </location>
    <ligand>
        <name>ATP</name>
        <dbReference type="ChEBI" id="CHEBI:30616"/>
    </ligand>
</feature>
<dbReference type="InterPro" id="IPR004365">
    <property type="entry name" value="NA-bd_OB_tRNA"/>
</dbReference>
<evidence type="ECO:0000256" key="2">
    <source>
        <dbReference type="ARBA" id="ARBA00022598"/>
    </source>
</evidence>
<feature type="site" description="Important for tRNA non-discrimination" evidence="7">
    <location>
        <position position="81"/>
    </location>
</feature>
<keyword evidence="5 7" id="KW-0648">Protein biosynthesis</keyword>
<dbReference type="InterPro" id="IPR004115">
    <property type="entry name" value="GAD-like_sf"/>
</dbReference>
<dbReference type="InterPro" id="IPR029351">
    <property type="entry name" value="GAD_dom"/>
</dbReference>
<dbReference type="GO" id="GO:0016874">
    <property type="term" value="F:ligase activity"/>
    <property type="evidence" value="ECO:0007669"/>
    <property type="project" value="UniProtKB-KW"/>
</dbReference>
<keyword evidence="10" id="KW-1185">Reference proteome</keyword>
<dbReference type="PANTHER" id="PTHR22594">
    <property type="entry name" value="ASPARTYL/LYSYL-TRNA SYNTHETASE"/>
    <property type="match status" value="1"/>
</dbReference>
<dbReference type="HAMAP" id="MF_00044">
    <property type="entry name" value="Asp_tRNA_synth_type1"/>
    <property type="match status" value="1"/>
</dbReference>
<dbReference type="PROSITE" id="PS50862">
    <property type="entry name" value="AA_TRNA_LIGASE_II"/>
    <property type="match status" value="1"/>
</dbReference>
<feature type="site" description="Important for tRNA non-discrimination" evidence="7">
    <location>
        <position position="30"/>
    </location>
</feature>
<comment type="subunit">
    <text evidence="7">Homodimer.</text>
</comment>
<dbReference type="Gene3D" id="3.30.930.10">
    <property type="entry name" value="Bira Bifunctional Protein, Domain 2"/>
    <property type="match status" value="1"/>
</dbReference>
<dbReference type="NCBIfam" id="TIGR00459">
    <property type="entry name" value="aspS_bact"/>
    <property type="match status" value="1"/>
</dbReference>
<dbReference type="EC" id="6.1.1.23" evidence="7"/>
<accession>A0ABN1C3M3</accession>
<keyword evidence="3 7" id="KW-0547">Nucleotide-binding</keyword>
<dbReference type="EMBL" id="BAAAEN010000011">
    <property type="protein sequence ID" value="GAA0511136.1"/>
    <property type="molecule type" value="Genomic_DNA"/>
</dbReference>
<dbReference type="Gene3D" id="3.30.1360.30">
    <property type="entry name" value="GAD-like domain"/>
    <property type="match status" value="1"/>
</dbReference>
<keyword evidence="6 7" id="KW-0030">Aminoacyl-tRNA synthetase</keyword>
<feature type="binding site" evidence="7">
    <location>
        <position position="455"/>
    </location>
    <ligand>
        <name>L-aspartate</name>
        <dbReference type="ChEBI" id="CHEBI:29991"/>
    </ligand>
</feature>
<dbReference type="InterPro" id="IPR002312">
    <property type="entry name" value="Asp/Asn-tRNA-synth_IIb"/>
</dbReference>
<evidence type="ECO:0000259" key="8">
    <source>
        <dbReference type="PROSITE" id="PS50862"/>
    </source>
</evidence>
<reference evidence="9 10" key="1">
    <citation type="journal article" date="2019" name="Int. J. Syst. Evol. Microbiol.">
        <title>The Global Catalogue of Microorganisms (GCM) 10K type strain sequencing project: providing services to taxonomists for standard genome sequencing and annotation.</title>
        <authorList>
            <consortium name="The Broad Institute Genomics Platform"/>
            <consortium name="The Broad Institute Genome Sequencing Center for Infectious Disease"/>
            <person name="Wu L."/>
            <person name="Ma J."/>
        </authorList>
    </citation>
    <scope>NUCLEOTIDE SEQUENCE [LARGE SCALE GENOMIC DNA]</scope>
    <source>
        <strain evidence="9 10">JCM 14330</strain>
    </source>
</reference>
<evidence type="ECO:0000256" key="3">
    <source>
        <dbReference type="ARBA" id="ARBA00022741"/>
    </source>
</evidence>
<dbReference type="SUPFAM" id="SSF50249">
    <property type="entry name" value="Nucleic acid-binding proteins"/>
    <property type="match status" value="1"/>
</dbReference>
<dbReference type="InterPro" id="IPR006195">
    <property type="entry name" value="aa-tRNA-synth_II"/>
</dbReference>
<name>A0ABN1C3M3_9BURK</name>
<evidence type="ECO:0000313" key="9">
    <source>
        <dbReference type="EMBL" id="GAA0511136.1"/>
    </source>
</evidence>
<keyword evidence="7" id="KW-0963">Cytoplasm</keyword>
<keyword evidence="2 7" id="KW-0436">Ligase</keyword>
<evidence type="ECO:0000256" key="1">
    <source>
        <dbReference type="ARBA" id="ARBA00006303"/>
    </source>
</evidence>
<evidence type="ECO:0000313" key="10">
    <source>
        <dbReference type="Proteomes" id="UP001501706"/>
    </source>
</evidence>
<evidence type="ECO:0000256" key="7">
    <source>
        <dbReference type="HAMAP-Rule" id="MF_00044"/>
    </source>
</evidence>
<organism evidence="9 10">
    <name type="scientific">Pigmentiphaga daeguensis</name>
    <dbReference type="NCBI Taxonomy" id="414049"/>
    <lineage>
        <taxon>Bacteria</taxon>
        <taxon>Pseudomonadati</taxon>
        <taxon>Pseudomonadota</taxon>
        <taxon>Betaproteobacteria</taxon>
        <taxon>Burkholderiales</taxon>
        <taxon>Alcaligenaceae</taxon>
        <taxon>Pigmentiphaga</taxon>
    </lineage>
</organism>
<dbReference type="InterPro" id="IPR045864">
    <property type="entry name" value="aa-tRNA-synth_II/BPL/LPL"/>
</dbReference>
<comment type="caution">
    <text evidence="9">The sequence shown here is derived from an EMBL/GenBank/DDBJ whole genome shotgun (WGS) entry which is preliminary data.</text>
</comment>
<protein>
    <recommendedName>
        <fullName evidence="7">Aspartate--tRNA(Asp/Asn) ligase</fullName>
        <ecNumber evidence="7">6.1.1.23</ecNumber>
    </recommendedName>
    <alternativeName>
        <fullName evidence="7">Aspartyl-tRNA synthetase</fullName>
        <shortName evidence="7">AspRS</shortName>
    </alternativeName>
    <alternativeName>
        <fullName evidence="7">Non-discriminating aspartyl-tRNA synthetase</fullName>
        <shortName evidence="7">ND-AspRS</shortName>
    </alternativeName>
</protein>
<dbReference type="Pfam" id="PF02938">
    <property type="entry name" value="GAD"/>
    <property type="match status" value="1"/>
</dbReference>
<dbReference type="InterPro" id="IPR004524">
    <property type="entry name" value="Asp-tRNA-ligase_1"/>
</dbReference>
<dbReference type="InterPro" id="IPR004364">
    <property type="entry name" value="Aa-tRNA-synt_II"/>
</dbReference>
<dbReference type="RefSeq" id="WP_087837563.1">
    <property type="nucleotide sequence ID" value="NZ_BAAAEN010000011.1"/>
</dbReference>
<dbReference type="NCBIfam" id="NF001750">
    <property type="entry name" value="PRK00476.1"/>
    <property type="match status" value="1"/>
</dbReference>
<comment type="function">
    <text evidence="7">Aspartyl-tRNA synthetase with relaxed tRNA specificity since it is able to aspartylate not only its cognate tRNA(Asp) but also tRNA(Asn). Reaction proceeds in two steps: L-aspartate is first activated by ATP to form Asp-AMP and then transferred to the acceptor end of tRNA(Asp/Asn).</text>
</comment>
<dbReference type="CDD" id="cd04317">
    <property type="entry name" value="EcAspRS_like_N"/>
    <property type="match status" value="1"/>
</dbReference>
<feature type="binding site" evidence="7">
    <location>
        <position position="496"/>
    </location>
    <ligand>
        <name>L-aspartate</name>
        <dbReference type="ChEBI" id="CHEBI:29991"/>
    </ligand>
</feature>
<feature type="binding site" evidence="7">
    <location>
        <position position="172"/>
    </location>
    <ligand>
        <name>L-aspartate</name>
        <dbReference type="ChEBI" id="CHEBI:29991"/>
    </ligand>
</feature>
<keyword evidence="4 7" id="KW-0067">ATP-binding</keyword>
<comment type="similarity">
    <text evidence="1 7">Belongs to the class-II aminoacyl-tRNA synthetase family. Type 1 subfamily.</text>
</comment>
<evidence type="ECO:0000256" key="6">
    <source>
        <dbReference type="ARBA" id="ARBA00023146"/>
    </source>
</evidence>
<gene>
    <name evidence="7 9" type="primary">aspS</name>
    <name evidence="9" type="ORF">GCM10009097_30500</name>
</gene>